<dbReference type="EMBL" id="KF039724">
    <property type="protein sequence ID" value="AGV15813.1"/>
    <property type="molecule type" value="Genomic_DNA"/>
</dbReference>
<feature type="compositionally biased region" description="Polar residues" evidence="1">
    <location>
        <begin position="509"/>
        <end position="529"/>
    </location>
</feature>
<feature type="chain" id="PRO_5004597892" evidence="2">
    <location>
        <begin position="19"/>
        <end position="582"/>
    </location>
</feature>
<feature type="region of interest" description="Disordered" evidence="1">
    <location>
        <begin position="355"/>
        <end position="375"/>
    </location>
</feature>
<accession>T2BQ55</accession>
<evidence type="ECO:0000256" key="1">
    <source>
        <dbReference type="SAM" id="MobiDB-lite"/>
    </source>
</evidence>
<evidence type="ECO:0000256" key="2">
    <source>
        <dbReference type="SAM" id="SignalP"/>
    </source>
</evidence>
<feature type="region of interest" description="Disordered" evidence="1">
    <location>
        <begin position="499"/>
        <end position="564"/>
    </location>
</feature>
<reference evidence="3" key="1">
    <citation type="journal article" date="2013" name="Vet. Parasitol.">
        <title>Sequence and organization of the rhoptry- associated-protein-1 (rap-1) locus for the sheep hemoprotozoan Babesia sp. BQ1 Lintan (B. motasi phylogenetic group).</title>
        <authorList>
            <person name="Niu Q."/>
            <person name="Bonsergent C."/>
            <person name="Guan G."/>
            <person name="Yin H."/>
            <person name="Malandrin L."/>
        </authorList>
    </citation>
    <scope>NUCLEOTIDE SEQUENCE</scope>
</reference>
<proteinExistence type="predicted"/>
<name>T2BQ55_9APIC</name>
<dbReference type="AlphaFoldDB" id="T2BQ55"/>
<gene>
    <name evidence="3" type="primary">rap-1c</name>
</gene>
<dbReference type="InterPro" id="IPR004318">
    <property type="entry name" value="RAP-1"/>
</dbReference>
<keyword evidence="2" id="KW-0732">Signal</keyword>
<dbReference type="Pfam" id="PF03085">
    <property type="entry name" value="RAP-1"/>
    <property type="match status" value="1"/>
</dbReference>
<feature type="compositionally biased region" description="Acidic residues" evidence="1">
    <location>
        <begin position="545"/>
        <end position="559"/>
    </location>
</feature>
<evidence type="ECO:0000313" key="3">
    <source>
        <dbReference type="EMBL" id="AGV15813.1"/>
    </source>
</evidence>
<feature type="compositionally biased region" description="Basic and acidic residues" evidence="1">
    <location>
        <begin position="362"/>
        <end position="375"/>
    </location>
</feature>
<sequence>MVCHSFVIISLCALTVTSVSPMRHTQYAALMAAEDILPPAAKSVDVVYDGEHKEILDAGENIERAMREQVNSLTYQAVTDMCQDSKDVAKCKSQISIYAVRCKQGDCLTLDRVGYPENKAYQQLVLPDPYQLHAAFLLFKNSRANASRDWLNRFWLRFNRGGRYAAYHSFSVNLLRRNLFPDSEAGELENFIIKYLYTTAIYYKTYLSLDATSAKIINKIAFSRHLFGIKIRRALGDIVKSNMPSKLNEQEAGVIRPLTFGYRHYMATQIPRLPFFAHRFSSMVLKTLIDNLTGANKLPWYKRWLGKVKNFFTGKGSDDEYVVEDDFDSGDAKLSADNKSKLQRMKDSMKRLRRKLSISENGAKDNEASSRKTLSEEEIMNNLSTADVLVQPILDAIGNGKGVGNDEVTDADSVTGQVDKEAISIAGENKEPTIVEQKEAINIAGENNEPSVVEQEAINIAGENNEPSVVEQEAINIAGENNEPTIVEQKEAINIARENNEPPIVGESVTPNVPTSDVTPSPKAGTNESVPEVTAKDVHSKDGENGFEDAVEDLSELPPDDTKSRLANYASKFKRFIQSKLS</sequence>
<feature type="signal peptide" evidence="2">
    <location>
        <begin position="1"/>
        <end position="18"/>
    </location>
</feature>
<feature type="compositionally biased region" description="Basic and acidic residues" evidence="1">
    <location>
        <begin position="534"/>
        <end position="544"/>
    </location>
</feature>
<organism evidence="3">
    <name type="scientific">Babesia sp. BQ1/Lintan</name>
    <dbReference type="NCBI Taxonomy" id="669259"/>
    <lineage>
        <taxon>Eukaryota</taxon>
        <taxon>Sar</taxon>
        <taxon>Alveolata</taxon>
        <taxon>Apicomplexa</taxon>
        <taxon>Aconoidasida</taxon>
        <taxon>Piroplasmida</taxon>
        <taxon>Babesiidae</taxon>
        <taxon>Babesia</taxon>
    </lineage>
</organism>
<protein>
    <submittedName>
        <fullName evidence="3">Rhoptry-associated-protein 1c</fullName>
    </submittedName>
</protein>